<accession>A0A7D4TYK2</accession>
<dbReference type="AlphaFoldDB" id="A0A7D4TYK2"/>
<dbReference type="Proteomes" id="UP000505355">
    <property type="component" value="Chromosome"/>
</dbReference>
<dbReference type="InterPro" id="IPR024775">
    <property type="entry name" value="DinB-like"/>
</dbReference>
<keyword evidence="3" id="KW-1185">Reference proteome</keyword>
<evidence type="ECO:0000259" key="1">
    <source>
        <dbReference type="Pfam" id="PF12867"/>
    </source>
</evidence>
<organism evidence="2 3">
    <name type="scientific">Mucilaginibacter mali</name>
    <dbReference type="NCBI Taxonomy" id="2740462"/>
    <lineage>
        <taxon>Bacteria</taxon>
        <taxon>Pseudomonadati</taxon>
        <taxon>Bacteroidota</taxon>
        <taxon>Sphingobacteriia</taxon>
        <taxon>Sphingobacteriales</taxon>
        <taxon>Sphingobacteriaceae</taxon>
        <taxon>Mucilaginibacter</taxon>
    </lineage>
</organism>
<gene>
    <name evidence="2" type="ORF">HQ865_17045</name>
</gene>
<evidence type="ECO:0000313" key="2">
    <source>
        <dbReference type="EMBL" id="QKJ31397.1"/>
    </source>
</evidence>
<dbReference type="KEGG" id="mmab:HQ865_17045"/>
<dbReference type="Pfam" id="PF12867">
    <property type="entry name" value="DinB_2"/>
    <property type="match status" value="1"/>
</dbReference>
<dbReference type="InterPro" id="IPR034660">
    <property type="entry name" value="DinB/YfiT-like"/>
</dbReference>
<dbReference type="SUPFAM" id="SSF109854">
    <property type="entry name" value="DinB/YfiT-like putative metalloenzymes"/>
    <property type="match status" value="1"/>
</dbReference>
<sequence length="170" mass="19248">MIAKPQAGEYAHFYQTYVSLVDTDNITALLSQLQDSTFNFFNNLPADKADYAYAEGKWTIKQLLGHLIDAERVFAFRLLCFSRGDKNNLPGFDENSYVDNGGFGNRTLAHLAEEFKAARHSNVLMLQGISDEQSILMGNANNYPISVRALAYIMAGHELHHLRIIKERYL</sequence>
<evidence type="ECO:0000313" key="3">
    <source>
        <dbReference type="Proteomes" id="UP000505355"/>
    </source>
</evidence>
<dbReference type="Gene3D" id="1.20.120.450">
    <property type="entry name" value="dinb family like domain"/>
    <property type="match status" value="1"/>
</dbReference>
<proteinExistence type="predicted"/>
<name>A0A7D4TYK2_9SPHI</name>
<dbReference type="RefSeq" id="WP_173416057.1">
    <property type="nucleotide sequence ID" value="NZ_CP054139.1"/>
</dbReference>
<feature type="domain" description="DinB-like" evidence="1">
    <location>
        <begin position="30"/>
        <end position="165"/>
    </location>
</feature>
<reference evidence="2 3" key="1">
    <citation type="submission" date="2020-05" db="EMBL/GenBank/DDBJ databases">
        <title>Mucilaginibacter mali sp. nov.</title>
        <authorList>
            <person name="Kim H.S."/>
            <person name="Lee K.C."/>
            <person name="Suh M.K."/>
            <person name="Kim J.-S."/>
            <person name="Han K.-I."/>
            <person name="Eom M.K."/>
            <person name="Shin Y.K."/>
            <person name="Lee J.-S."/>
        </authorList>
    </citation>
    <scope>NUCLEOTIDE SEQUENCE [LARGE SCALE GENOMIC DNA]</scope>
    <source>
        <strain evidence="2 3">G2-14</strain>
    </source>
</reference>
<protein>
    <submittedName>
        <fullName evidence="2">DinB family protein</fullName>
    </submittedName>
</protein>
<dbReference type="EMBL" id="CP054139">
    <property type="protein sequence ID" value="QKJ31397.1"/>
    <property type="molecule type" value="Genomic_DNA"/>
</dbReference>